<organism evidence="7 8">
    <name type="scientific">Aspergillus arachidicola</name>
    <dbReference type="NCBI Taxonomy" id="656916"/>
    <lineage>
        <taxon>Eukaryota</taxon>
        <taxon>Fungi</taxon>
        <taxon>Dikarya</taxon>
        <taxon>Ascomycota</taxon>
        <taxon>Pezizomycotina</taxon>
        <taxon>Eurotiomycetes</taxon>
        <taxon>Eurotiomycetidae</taxon>
        <taxon>Eurotiales</taxon>
        <taxon>Aspergillaceae</taxon>
        <taxon>Aspergillus</taxon>
        <taxon>Aspergillus subgen. Circumdati</taxon>
    </lineage>
</organism>
<keyword evidence="4 6" id="KW-1133">Transmembrane helix</keyword>
<proteinExistence type="inferred from homology"/>
<gene>
    <name evidence="7" type="ORF">AARAC_001229</name>
</gene>
<dbReference type="InterPro" id="IPR000791">
    <property type="entry name" value="Gpr1/Fun34/SatP-like"/>
</dbReference>
<evidence type="ECO:0000256" key="3">
    <source>
        <dbReference type="ARBA" id="ARBA00022692"/>
    </source>
</evidence>
<keyword evidence="8" id="KW-1185">Reference proteome</keyword>
<feature type="transmembrane region" description="Helical" evidence="6">
    <location>
        <begin position="55"/>
        <end position="73"/>
    </location>
</feature>
<name>A0A2G7FR24_9EURO</name>
<dbReference type="PANTHER" id="PTHR31123:SF4">
    <property type="entry name" value="PROTEIN ALCS"/>
    <property type="match status" value="1"/>
</dbReference>
<dbReference type="GO" id="GO:0005886">
    <property type="term" value="C:plasma membrane"/>
    <property type="evidence" value="ECO:0007669"/>
    <property type="project" value="TreeGrafter"/>
</dbReference>
<evidence type="ECO:0008006" key="9">
    <source>
        <dbReference type="Google" id="ProtNLM"/>
    </source>
</evidence>
<dbReference type="GO" id="GO:0015123">
    <property type="term" value="F:acetate transmembrane transporter activity"/>
    <property type="evidence" value="ECO:0007669"/>
    <property type="project" value="TreeGrafter"/>
</dbReference>
<comment type="similarity">
    <text evidence="2">Belongs to the acetate uptake transporter (AceTr) (TC 2.A.96) family.</text>
</comment>
<dbReference type="Pfam" id="PF01184">
    <property type="entry name" value="Gpr1_Fun34_YaaH"/>
    <property type="match status" value="1"/>
</dbReference>
<feature type="transmembrane region" description="Helical" evidence="6">
    <location>
        <begin position="94"/>
        <end position="127"/>
    </location>
</feature>
<dbReference type="InterPro" id="IPR051633">
    <property type="entry name" value="AceTr"/>
</dbReference>
<evidence type="ECO:0000256" key="6">
    <source>
        <dbReference type="SAM" id="Phobius"/>
    </source>
</evidence>
<evidence type="ECO:0000313" key="7">
    <source>
        <dbReference type="EMBL" id="PIG83080.1"/>
    </source>
</evidence>
<evidence type="ECO:0000256" key="2">
    <source>
        <dbReference type="ARBA" id="ARBA00005587"/>
    </source>
</evidence>
<evidence type="ECO:0000256" key="5">
    <source>
        <dbReference type="ARBA" id="ARBA00023136"/>
    </source>
</evidence>
<dbReference type="PANTHER" id="PTHR31123">
    <property type="entry name" value="ACCUMULATION OF DYADS PROTEIN 2-RELATED"/>
    <property type="match status" value="1"/>
</dbReference>
<dbReference type="STRING" id="656916.A0A2G7FR24"/>
<dbReference type="Proteomes" id="UP000231358">
    <property type="component" value="Unassembled WGS sequence"/>
</dbReference>
<sequence>MNRAEEGVASAVPDHINSYGPMSVEQMHKPPTSGPDLKSFLADPTPLVLTRANELMNSSGIMGFIVALTPFTCELMEFRGAFGTGAATVGSQYFFGGLVLIIASVLQFILGNTFVFVVFASFAAFWLSYATTLTPFYNAAAAYDPTNPENPGFYNAYGFFTLFMGLLCFIYLICSLRTNLCFVAIFLGLVLGFCLLTGTLWQLANGNLSLAQTLKKAAGACLALGSLPGWYFLFVQLLATVDFPLTLPIGDLSRIIPAASERKKTN</sequence>
<feature type="transmembrane region" description="Helical" evidence="6">
    <location>
        <begin position="216"/>
        <end position="239"/>
    </location>
</feature>
<protein>
    <recommendedName>
        <fullName evidence="9">GPR1/FUN34/yaaH family-domain-containing protein</fullName>
    </recommendedName>
</protein>
<dbReference type="EMBL" id="NEXV01000466">
    <property type="protein sequence ID" value="PIG83080.1"/>
    <property type="molecule type" value="Genomic_DNA"/>
</dbReference>
<feature type="transmembrane region" description="Helical" evidence="6">
    <location>
        <begin position="180"/>
        <end position="204"/>
    </location>
</feature>
<keyword evidence="3 6" id="KW-0812">Transmembrane</keyword>
<dbReference type="AlphaFoldDB" id="A0A2G7FR24"/>
<feature type="transmembrane region" description="Helical" evidence="6">
    <location>
        <begin position="154"/>
        <end position="173"/>
    </location>
</feature>
<reference evidence="7 8" key="1">
    <citation type="submission" date="2017-05" db="EMBL/GenBank/DDBJ databases">
        <title>Genome sequence for an aflatoxigenic pathogen of Argentinian peanut, Aspergillus arachidicola.</title>
        <authorList>
            <person name="Moore G."/>
            <person name="Beltz S.B."/>
            <person name="Mack B.M."/>
        </authorList>
    </citation>
    <scope>NUCLEOTIDE SEQUENCE [LARGE SCALE GENOMIC DNA]</scope>
    <source>
        <strain evidence="7 8">CBS 117610</strain>
    </source>
</reference>
<comment type="caution">
    <text evidence="7">The sequence shown here is derived from an EMBL/GenBank/DDBJ whole genome shotgun (WGS) entry which is preliminary data.</text>
</comment>
<comment type="subcellular location">
    <subcellularLocation>
        <location evidence="1">Membrane</location>
        <topology evidence="1">Multi-pass membrane protein</topology>
    </subcellularLocation>
</comment>
<keyword evidence="5 6" id="KW-0472">Membrane</keyword>
<evidence type="ECO:0000256" key="4">
    <source>
        <dbReference type="ARBA" id="ARBA00022989"/>
    </source>
</evidence>
<evidence type="ECO:0000256" key="1">
    <source>
        <dbReference type="ARBA" id="ARBA00004141"/>
    </source>
</evidence>
<accession>A0A2G7FR24</accession>
<evidence type="ECO:0000313" key="8">
    <source>
        <dbReference type="Proteomes" id="UP000231358"/>
    </source>
</evidence>